<comment type="caution">
    <text evidence="5">The sequence shown here is derived from an EMBL/GenBank/DDBJ whole genome shotgun (WGS) entry which is preliminary data.</text>
</comment>
<protein>
    <submittedName>
        <fullName evidence="5">Crp/Fnr family transcriptional regulator</fullName>
    </submittedName>
</protein>
<dbReference type="EMBL" id="JAMOKX010000007">
    <property type="protein sequence ID" value="MCL9820093.1"/>
    <property type="molecule type" value="Genomic_DNA"/>
</dbReference>
<dbReference type="SUPFAM" id="SSF51206">
    <property type="entry name" value="cAMP-binding domain-like"/>
    <property type="match status" value="1"/>
</dbReference>
<keyword evidence="6" id="KW-1185">Reference proteome</keyword>
<evidence type="ECO:0000256" key="2">
    <source>
        <dbReference type="ARBA" id="ARBA00023125"/>
    </source>
</evidence>
<evidence type="ECO:0000259" key="4">
    <source>
        <dbReference type="PROSITE" id="PS51063"/>
    </source>
</evidence>
<sequence>MQQTILELMEKWEVSKEDREIYCKRVYSKSFAKGQRIASGEDECRGLVLIEYGALRAYIISSYAKEINLFVLHKDDYCILSASCMFKNITFEVNLEFIETSSVWILPSKVFDQLSLKYPKAKQFHLDLVSQRLSKVVDSLSSLAFESLNQRVCNFLLEALKANGNDKKRLYITHGEIANALGSAREAVSRVLKDLEKQNKIILKRGIIEFLD</sequence>
<dbReference type="Proteomes" id="UP001057522">
    <property type="component" value="Unassembled WGS sequence"/>
</dbReference>
<dbReference type="Gene3D" id="1.10.10.10">
    <property type="entry name" value="Winged helix-like DNA-binding domain superfamily/Winged helix DNA-binding domain"/>
    <property type="match status" value="1"/>
</dbReference>
<dbReference type="PANTHER" id="PTHR24567:SF26">
    <property type="entry name" value="REGULATORY PROTEIN YEIL"/>
    <property type="match status" value="1"/>
</dbReference>
<name>A0ABT0TWX5_9HELI</name>
<dbReference type="Pfam" id="PF13545">
    <property type="entry name" value="HTH_Crp_2"/>
    <property type="match status" value="1"/>
</dbReference>
<dbReference type="InterPro" id="IPR000595">
    <property type="entry name" value="cNMP-bd_dom"/>
</dbReference>
<keyword evidence="3" id="KW-0804">Transcription</keyword>
<dbReference type="Gene3D" id="2.60.120.10">
    <property type="entry name" value="Jelly Rolls"/>
    <property type="match status" value="1"/>
</dbReference>
<dbReference type="InterPro" id="IPR012318">
    <property type="entry name" value="HTH_CRP"/>
</dbReference>
<reference evidence="5" key="1">
    <citation type="submission" date="2022-06" db="EMBL/GenBank/DDBJ databases">
        <title>Helicobacter colisuis sp. nov.</title>
        <authorList>
            <person name="Papic B."/>
            <person name="Gruntar I."/>
        </authorList>
    </citation>
    <scope>NUCLEOTIDE SEQUENCE</scope>
    <source>
        <strain evidence="5">11154-15</strain>
    </source>
</reference>
<gene>
    <name evidence="5" type="ORF">NCR95_07960</name>
</gene>
<organism evidence="5 6">
    <name type="scientific">Helicobacter colisuis</name>
    <dbReference type="NCBI Taxonomy" id="2949739"/>
    <lineage>
        <taxon>Bacteria</taxon>
        <taxon>Pseudomonadati</taxon>
        <taxon>Campylobacterota</taxon>
        <taxon>Epsilonproteobacteria</taxon>
        <taxon>Campylobacterales</taxon>
        <taxon>Helicobacteraceae</taxon>
        <taxon>Helicobacter</taxon>
    </lineage>
</organism>
<accession>A0ABT0TWX5</accession>
<keyword evidence="2" id="KW-0238">DNA-binding</keyword>
<dbReference type="CDD" id="cd00038">
    <property type="entry name" value="CAP_ED"/>
    <property type="match status" value="1"/>
</dbReference>
<evidence type="ECO:0000256" key="3">
    <source>
        <dbReference type="ARBA" id="ARBA00023163"/>
    </source>
</evidence>
<evidence type="ECO:0000313" key="5">
    <source>
        <dbReference type="EMBL" id="MCL9820093.1"/>
    </source>
</evidence>
<dbReference type="PROSITE" id="PS51063">
    <property type="entry name" value="HTH_CRP_2"/>
    <property type="match status" value="1"/>
</dbReference>
<dbReference type="PANTHER" id="PTHR24567">
    <property type="entry name" value="CRP FAMILY TRANSCRIPTIONAL REGULATORY PROTEIN"/>
    <property type="match status" value="1"/>
</dbReference>
<dbReference type="InterPro" id="IPR036388">
    <property type="entry name" value="WH-like_DNA-bd_sf"/>
</dbReference>
<feature type="domain" description="HTH crp-type" evidence="4">
    <location>
        <begin position="146"/>
        <end position="212"/>
    </location>
</feature>
<proteinExistence type="predicted"/>
<dbReference type="CDD" id="cd00092">
    <property type="entry name" value="HTH_CRP"/>
    <property type="match status" value="1"/>
</dbReference>
<dbReference type="SMART" id="SM00419">
    <property type="entry name" value="HTH_CRP"/>
    <property type="match status" value="1"/>
</dbReference>
<dbReference type="InterPro" id="IPR018490">
    <property type="entry name" value="cNMP-bd_dom_sf"/>
</dbReference>
<evidence type="ECO:0000256" key="1">
    <source>
        <dbReference type="ARBA" id="ARBA00023015"/>
    </source>
</evidence>
<evidence type="ECO:0000313" key="6">
    <source>
        <dbReference type="Proteomes" id="UP001057522"/>
    </source>
</evidence>
<dbReference type="PRINTS" id="PR00034">
    <property type="entry name" value="HTHCRP"/>
</dbReference>
<keyword evidence="1" id="KW-0805">Transcription regulation</keyword>
<dbReference type="InterPro" id="IPR014710">
    <property type="entry name" value="RmlC-like_jellyroll"/>
</dbReference>
<dbReference type="RefSeq" id="WP_181566545.1">
    <property type="nucleotide sequence ID" value="NZ_JAMOKX010000007.1"/>
</dbReference>
<dbReference type="InterPro" id="IPR036390">
    <property type="entry name" value="WH_DNA-bd_sf"/>
</dbReference>
<dbReference type="SUPFAM" id="SSF46785">
    <property type="entry name" value="Winged helix' DNA-binding domain"/>
    <property type="match status" value="1"/>
</dbReference>
<dbReference type="InterPro" id="IPR050397">
    <property type="entry name" value="Env_Response_Regulators"/>
</dbReference>